<reference evidence="1" key="2">
    <citation type="submission" date="2020-09" db="EMBL/GenBank/DDBJ databases">
        <authorList>
            <person name="Sun Q."/>
            <person name="Zhou Y."/>
        </authorList>
    </citation>
    <scope>NUCLEOTIDE SEQUENCE</scope>
    <source>
        <strain evidence="1">CGMCC 1.15371</strain>
    </source>
</reference>
<gene>
    <name evidence="1" type="ORF">GCM10011391_24490</name>
</gene>
<sequence length="69" mass="7899">MSELQEEIGQIKRSVSVGSVRTYKGVSIFILFLLNFSIYRSCGNEGCKVWWIIFGFRRADSKSVAYRNG</sequence>
<name>A0A8J2YID9_9BACL</name>
<dbReference type="EMBL" id="BMIR01000011">
    <property type="protein sequence ID" value="GGE44778.1"/>
    <property type="molecule type" value="Genomic_DNA"/>
</dbReference>
<proteinExistence type="predicted"/>
<evidence type="ECO:0000313" key="1">
    <source>
        <dbReference type="EMBL" id="GGE44778.1"/>
    </source>
</evidence>
<protein>
    <submittedName>
        <fullName evidence="1">Uncharacterized protein</fullName>
    </submittedName>
</protein>
<reference evidence="1" key="1">
    <citation type="journal article" date="2014" name="Int. J. Syst. Evol. Microbiol.">
        <title>Complete genome sequence of Corynebacterium casei LMG S-19264T (=DSM 44701T), isolated from a smear-ripened cheese.</title>
        <authorList>
            <consortium name="US DOE Joint Genome Institute (JGI-PGF)"/>
            <person name="Walter F."/>
            <person name="Albersmeier A."/>
            <person name="Kalinowski J."/>
            <person name="Ruckert C."/>
        </authorList>
    </citation>
    <scope>NUCLEOTIDE SEQUENCE</scope>
    <source>
        <strain evidence="1">CGMCC 1.15371</strain>
    </source>
</reference>
<organism evidence="1 2">
    <name type="scientific">Pullulanibacillus camelliae</name>
    <dbReference type="NCBI Taxonomy" id="1707096"/>
    <lineage>
        <taxon>Bacteria</taxon>
        <taxon>Bacillati</taxon>
        <taxon>Bacillota</taxon>
        <taxon>Bacilli</taxon>
        <taxon>Bacillales</taxon>
        <taxon>Sporolactobacillaceae</taxon>
        <taxon>Pullulanibacillus</taxon>
    </lineage>
</organism>
<accession>A0A8J2YID9</accession>
<comment type="caution">
    <text evidence="1">The sequence shown here is derived from an EMBL/GenBank/DDBJ whole genome shotgun (WGS) entry which is preliminary data.</text>
</comment>
<evidence type="ECO:0000313" key="2">
    <source>
        <dbReference type="Proteomes" id="UP000628775"/>
    </source>
</evidence>
<dbReference type="AlphaFoldDB" id="A0A8J2YID9"/>
<keyword evidence="2" id="KW-1185">Reference proteome</keyword>
<dbReference type="Proteomes" id="UP000628775">
    <property type="component" value="Unassembled WGS sequence"/>
</dbReference>